<feature type="compositionally biased region" description="Basic and acidic residues" evidence="2">
    <location>
        <begin position="1159"/>
        <end position="1171"/>
    </location>
</feature>
<evidence type="ECO:0000313" key="3">
    <source>
        <dbReference type="Proteomes" id="UP000694888"/>
    </source>
</evidence>
<keyword evidence="1" id="KW-0175">Coiled coil</keyword>
<protein>
    <submittedName>
        <fullName evidence="4">Uncharacterized protein LOC101846771 isoform X1</fullName>
    </submittedName>
</protein>
<feature type="compositionally biased region" description="Polar residues" evidence="2">
    <location>
        <begin position="765"/>
        <end position="776"/>
    </location>
</feature>
<feature type="compositionally biased region" description="Polar residues" evidence="2">
    <location>
        <begin position="1116"/>
        <end position="1140"/>
    </location>
</feature>
<feature type="compositionally biased region" description="Basic and acidic residues" evidence="2">
    <location>
        <begin position="1495"/>
        <end position="1508"/>
    </location>
</feature>
<feature type="region of interest" description="Disordered" evidence="2">
    <location>
        <begin position="1234"/>
        <end position="1286"/>
    </location>
</feature>
<dbReference type="GeneID" id="101846771"/>
<feature type="compositionally biased region" description="Polar residues" evidence="2">
    <location>
        <begin position="1969"/>
        <end position="1980"/>
    </location>
</feature>
<feature type="compositionally biased region" description="Basic and acidic residues" evidence="2">
    <location>
        <begin position="1106"/>
        <end position="1115"/>
    </location>
</feature>
<feature type="compositionally biased region" description="Basic and acidic residues" evidence="2">
    <location>
        <begin position="1751"/>
        <end position="1762"/>
    </location>
</feature>
<feature type="region of interest" description="Disordered" evidence="2">
    <location>
        <begin position="38"/>
        <end position="57"/>
    </location>
</feature>
<feature type="compositionally biased region" description="Basic residues" evidence="2">
    <location>
        <begin position="753"/>
        <end position="762"/>
    </location>
</feature>
<evidence type="ECO:0000256" key="1">
    <source>
        <dbReference type="SAM" id="Coils"/>
    </source>
</evidence>
<feature type="compositionally biased region" description="Low complexity" evidence="2">
    <location>
        <begin position="850"/>
        <end position="869"/>
    </location>
</feature>
<dbReference type="RefSeq" id="XP_035828451.1">
    <property type="nucleotide sequence ID" value="XM_035972558.1"/>
</dbReference>
<feature type="region of interest" description="Disordered" evidence="2">
    <location>
        <begin position="129"/>
        <end position="150"/>
    </location>
</feature>
<feature type="compositionally biased region" description="Polar residues" evidence="2">
    <location>
        <begin position="1185"/>
        <end position="1199"/>
    </location>
</feature>
<feature type="region of interest" description="Disordered" evidence="2">
    <location>
        <begin position="1302"/>
        <end position="1454"/>
    </location>
</feature>
<feature type="compositionally biased region" description="Low complexity" evidence="2">
    <location>
        <begin position="777"/>
        <end position="793"/>
    </location>
</feature>
<proteinExistence type="predicted"/>
<feature type="compositionally biased region" description="Basic residues" evidence="2">
    <location>
        <begin position="878"/>
        <end position="888"/>
    </location>
</feature>
<evidence type="ECO:0000256" key="2">
    <source>
        <dbReference type="SAM" id="MobiDB-lite"/>
    </source>
</evidence>
<feature type="compositionally biased region" description="Basic and acidic residues" evidence="2">
    <location>
        <begin position="1429"/>
        <end position="1454"/>
    </location>
</feature>
<accession>A0ABM1W1A8</accession>
<feature type="compositionally biased region" description="Polar residues" evidence="2">
    <location>
        <begin position="1240"/>
        <end position="1249"/>
    </location>
</feature>
<feature type="compositionally biased region" description="Low complexity" evidence="2">
    <location>
        <begin position="1395"/>
        <end position="1412"/>
    </location>
</feature>
<feature type="compositionally biased region" description="Basic and acidic residues" evidence="2">
    <location>
        <begin position="1956"/>
        <end position="1967"/>
    </location>
</feature>
<feature type="region of interest" description="Disordered" evidence="2">
    <location>
        <begin position="1738"/>
        <end position="1773"/>
    </location>
</feature>
<feature type="compositionally biased region" description="Polar residues" evidence="2">
    <location>
        <begin position="824"/>
        <end position="843"/>
    </location>
</feature>
<feature type="region of interest" description="Disordered" evidence="2">
    <location>
        <begin position="1"/>
        <end position="32"/>
    </location>
</feature>
<dbReference type="Proteomes" id="UP000694888">
    <property type="component" value="Unplaced"/>
</dbReference>
<feature type="region of interest" description="Disordered" evidence="2">
    <location>
        <begin position="1106"/>
        <end position="1200"/>
    </location>
</feature>
<keyword evidence="3" id="KW-1185">Reference proteome</keyword>
<feature type="region of interest" description="Disordered" evidence="2">
    <location>
        <begin position="70"/>
        <end position="101"/>
    </location>
</feature>
<name>A0ABM1W1A8_APLCA</name>
<reference evidence="4" key="1">
    <citation type="submission" date="2025-08" db="UniProtKB">
        <authorList>
            <consortium name="RefSeq"/>
        </authorList>
    </citation>
    <scope>IDENTIFICATION</scope>
</reference>
<feature type="region of interest" description="Disordered" evidence="2">
    <location>
        <begin position="700"/>
        <end position="925"/>
    </location>
</feature>
<feature type="region of interest" description="Disordered" evidence="2">
    <location>
        <begin position="1947"/>
        <end position="1989"/>
    </location>
</feature>
<organism evidence="3 4">
    <name type="scientific">Aplysia californica</name>
    <name type="common">California sea hare</name>
    <dbReference type="NCBI Taxonomy" id="6500"/>
    <lineage>
        <taxon>Eukaryota</taxon>
        <taxon>Metazoa</taxon>
        <taxon>Spiralia</taxon>
        <taxon>Lophotrochozoa</taxon>
        <taxon>Mollusca</taxon>
        <taxon>Gastropoda</taxon>
        <taxon>Heterobranchia</taxon>
        <taxon>Euthyneura</taxon>
        <taxon>Tectipleura</taxon>
        <taxon>Aplysiida</taxon>
        <taxon>Aplysioidea</taxon>
        <taxon>Aplysiidae</taxon>
        <taxon>Aplysia</taxon>
    </lineage>
</organism>
<feature type="region of interest" description="Disordered" evidence="2">
    <location>
        <begin position="652"/>
        <end position="686"/>
    </location>
</feature>
<feature type="coiled-coil region" evidence="1">
    <location>
        <begin position="386"/>
        <end position="549"/>
    </location>
</feature>
<feature type="compositionally biased region" description="Basic and acidic residues" evidence="2">
    <location>
        <begin position="652"/>
        <end position="661"/>
    </location>
</feature>
<feature type="region of interest" description="Disordered" evidence="2">
    <location>
        <begin position="1572"/>
        <end position="1598"/>
    </location>
</feature>
<sequence>MITMLSFNDDGQDDFKQGPHHSTPIKVYDNISHDSPTDSFTLADRHGNKHHFPHQHSSVLPLCQGDPLSGQCTTHRHCSPQQHQPHSHHNLHRQQQHQQHNSRCASYYDSCDETLTLEDISVIEGSFMTRASPDDRATSPADVLDPTQPRELQTADVDERMKHQCSHGVPTSSHFYNPPYSNESNVPYNQTTRCSLGTDITWARYLSSQTVDGRQRETNEDVDNPPVIKSIDDQRQEKIGRDLVNRRLSNFQPQQQQKQVIIWDSEAGSDASRGNSSDDLALRMNSSVEMSLEGRSQWPQDFKSHYALQAEPRSYSVPHGMVARLNACNHSKEENAVVAATAFRMADLKQTSAAHIEQDVINKQRHEIHLLMEELGTRDRELNDLVRSHQSQVKAWETDRERLSELQIRLHQYEEELEKNDHQLKQTVSEMTRVCEQKEHDASDLKRTKEEMEKLAEKIGENSRYIQGIEVENKSLTDSVRELIALRHKMEAREREMDTMLKEKERELAAQESRMAEMAEDMKYYKCRVEETEEKLSNFNTESAAWKKKYCMARDEADRLQADCSNKDEVVSKMTQQLHESLQQAIALQKALFTSCEREKCKEEVLYSMRKQQKRTMQELASLRQLYDRQNKDLTLYHLSVQEKENWRIQERDRERCRSLEKTPSSTGNKEEEDKNMSHRFRSQSELKFPVSGSSFLLKEVKRKPSSSPPATESAECDESDGKAIVTDSSRREGCASTLEVSRKSSGPESRSRARRRPHRVKSCNAATSTSDMTDGSQCDCDSSQRSRSKSISPELTTNMNAKTTLSPKSQSTHSTLVEDRSRTTSNNSCKHSEGPSQTSPSQHLEGRRSSLSPMGSQQSSPRSSQSKRMMSDDVDRWKKRRQEKVKKRLESRGMLDDSSEMSQLSSPERRLDDDFAPADSDGMCPELKRDLGSLGGNKHTACSDLFKKSAIAARKHFLSKMPASLEPSSNRSSFLRKETVASLASSGADDETTPPAQAVVKLVQKDTKSPIREFCAKASSCSGEDENGKSLEDGWVDGVIRFTRVSNDFGAEARSIGARHVKGNGQTVIVLQAGEAQETVQEIPSECHVGCDSIDRVWRATREECERPREEKKSAASTPGNNQSGNSENLGKSRLQSGSKPKVTFKNDDPNKPFSSSERGRSVVSDHSESEEWSACRTTLGDGLNNNQGQPSERTSAHGQVEKVCITNSVANKGQLPNSVDDYLAQTKSSVPEVYFSSRPGQRISNSIHTDENTSNRGHRKQQSREGDPEVSSQRGGPALKNSSLSLLKEKTKCLRFNDTEGELVRERNSPSLSCSPASSCSNGSNSRSRRAKSSSETPVGDKAELTPQQVSSKEQQKHHRPVHRDRGADIVSSSVGLQGPDSEDSTNEDLSSRGKGSWSSSNKSSVVESSIKQRPYFYVEASSSDTKSSRDKNRSAKESSERSNKERFGRVSDLTMKEKPFCSVRGPSLYQQLSKIHYCEKTRRYEWTAPADQKPDAQDSGREENKSNNCSGECSVSLRDDEPTTVSRDDLVSVRHSLAEVTNVKEHCSNEFDVVEGSVLKFNTNSSKKYQDMPSVSPVAPTLSHKSAHDSVSSTVPGPTQLLMDAEDDVWHSCDSAIESRMVDDIMNVCDASDFLEKPSFLSPVAGAVSGGEHKHHSAKHLGALEPVVKRLDFSATFDEEEESCSVQNPVKLSKQSDKLSPLDSQGKLFHELGELSSVDRTMRLSNGLDKLSALGTPEKFSEEQNDLSFKEGPVKRFSEPNKSPSVEGPVKLPSQTGNISSQHVSGKLCQCPDVLPCVHSGCELEPVRDTASPDMMIPMSVGEAEAQLCDHISTPIDGVAVKMVNGESNLSQKIEDTPLDVPSHINGQLQHASVRKFHEDVSEVSVVEDFQDIGLNCDVLTKEKAASVLERSELIQAQTLKLLQFTSTEFMSFDIPEQDLLSGKEVRTPSGKESPHHSKSHELGETSLTGKWSSAGSSDVHERSDGEVMVDQFEERLSSFLEEPSEEDQSPHFPMSPATKLHRLLLESQEMILCLERSSAVPKSLRSKTSVSSHC</sequence>
<evidence type="ECO:0000313" key="4">
    <source>
        <dbReference type="RefSeq" id="XP_035828451.1"/>
    </source>
</evidence>
<gene>
    <name evidence="4" type="primary">LOC101846771</name>
</gene>
<feature type="region of interest" description="Disordered" evidence="2">
    <location>
        <begin position="1492"/>
        <end position="1527"/>
    </location>
</feature>
<feature type="compositionally biased region" description="Low complexity" evidence="2">
    <location>
        <begin position="1311"/>
        <end position="1328"/>
    </location>
</feature>
<feature type="compositionally biased region" description="Polar residues" evidence="2">
    <location>
        <begin position="794"/>
        <end position="816"/>
    </location>
</feature>
<feature type="compositionally biased region" description="Basic residues" evidence="2">
    <location>
        <begin position="85"/>
        <end position="95"/>
    </location>
</feature>